<dbReference type="InterPro" id="IPR011009">
    <property type="entry name" value="Kinase-like_dom_sf"/>
</dbReference>
<feature type="non-terminal residue" evidence="7">
    <location>
        <position position="1"/>
    </location>
</feature>
<name>A0A6A4HK70_9AGAR</name>
<evidence type="ECO:0000259" key="6">
    <source>
        <dbReference type="PROSITE" id="PS50011"/>
    </source>
</evidence>
<dbReference type="PROSITE" id="PS50011">
    <property type="entry name" value="PROTEIN_KINASE_DOM"/>
    <property type="match status" value="1"/>
</dbReference>
<keyword evidence="5" id="KW-0723">Serine/threonine-protein kinase</keyword>
<dbReference type="SUPFAM" id="SSF56112">
    <property type="entry name" value="Protein kinase-like (PK-like)"/>
    <property type="match status" value="1"/>
</dbReference>
<dbReference type="EMBL" id="ML769491">
    <property type="protein sequence ID" value="KAE9397848.1"/>
    <property type="molecule type" value="Genomic_DNA"/>
</dbReference>
<dbReference type="PROSITE" id="PS00107">
    <property type="entry name" value="PROTEIN_KINASE_ATP"/>
    <property type="match status" value="1"/>
</dbReference>
<evidence type="ECO:0000256" key="1">
    <source>
        <dbReference type="ARBA" id="ARBA00012513"/>
    </source>
</evidence>
<gene>
    <name evidence="7" type="ORF">BT96DRAFT_822724</name>
</gene>
<keyword evidence="7" id="KW-0808">Transferase</keyword>
<protein>
    <recommendedName>
        <fullName evidence="1">non-specific serine/threonine protein kinase</fullName>
        <ecNumber evidence="1">2.7.11.1</ecNumber>
    </recommendedName>
</protein>
<organism evidence="7 8">
    <name type="scientific">Gymnopus androsaceus JB14</name>
    <dbReference type="NCBI Taxonomy" id="1447944"/>
    <lineage>
        <taxon>Eukaryota</taxon>
        <taxon>Fungi</taxon>
        <taxon>Dikarya</taxon>
        <taxon>Basidiomycota</taxon>
        <taxon>Agaricomycotina</taxon>
        <taxon>Agaricomycetes</taxon>
        <taxon>Agaricomycetidae</taxon>
        <taxon>Agaricales</taxon>
        <taxon>Marasmiineae</taxon>
        <taxon>Omphalotaceae</taxon>
        <taxon>Gymnopus</taxon>
    </lineage>
</organism>
<dbReference type="Proteomes" id="UP000799118">
    <property type="component" value="Unassembled WGS sequence"/>
</dbReference>
<evidence type="ECO:0000256" key="3">
    <source>
        <dbReference type="ARBA" id="ARBA00022840"/>
    </source>
</evidence>
<evidence type="ECO:0000256" key="4">
    <source>
        <dbReference type="PROSITE-ProRule" id="PRU10141"/>
    </source>
</evidence>
<keyword evidence="7" id="KW-0418">Kinase</keyword>
<dbReference type="SMART" id="SM00220">
    <property type="entry name" value="S_TKc"/>
    <property type="match status" value="1"/>
</dbReference>
<dbReference type="InterPro" id="IPR017441">
    <property type="entry name" value="Protein_kinase_ATP_BS"/>
</dbReference>
<reference evidence="7" key="1">
    <citation type="journal article" date="2019" name="Environ. Microbiol.">
        <title>Fungal ecological strategies reflected in gene transcription - a case study of two litter decomposers.</title>
        <authorList>
            <person name="Barbi F."/>
            <person name="Kohler A."/>
            <person name="Barry K."/>
            <person name="Baskaran P."/>
            <person name="Daum C."/>
            <person name="Fauchery L."/>
            <person name="Ihrmark K."/>
            <person name="Kuo A."/>
            <person name="LaButti K."/>
            <person name="Lipzen A."/>
            <person name="Morin E."/>
            <person name="Grigoriev I.V."/>
            <person name="Henrissat B."/>
            <person name="Lindahl B."/>
            <person name="Martin F."/>
        </authorList>
    </citation>
    <scope>NUCLEOTIDE SEQUENCE</scope>
    <source>
        <strain evidence="7">JB14</strain>
    </source>
</reference>
<dbReference type="Pfam" id="PF00069">
    <property type="entry name" value="Pkinase"/>
    <property type="match status" value="1"/>
</dbReference>
<keyword evidence="3 4" id="KW-0067">ATP-binding</keyword>
<dbReference type="GO" id="GO:0005524">
    <property type="term" value="F:ATP binding"/>
    <property type="evidence" value="ECO:0007669"/>
    <property type="project" value="UniProtKB-UniRule"/>
</dbReference>
<proteinExistence type="inferred from homology"/>
<dbReference type="InterPro" id="IPR000719">
    <property type="entry name" value="Prot_kinase_dom"/>
</dbReference>
<dbReference type="OrthoDB" id="5579860at2759"/>
<comment type="similarity">
    <text evidence="5">Belongs to the protein kinase superfamily.</text>
</comment>
<dbReference type="InterPro" id="IPR050235">
    <property type="entry name" value="CK1_Ser-Thr_kinase"/>
</dbReference>
<evidence type="ECO:0000256" key="5">
    <source>
        <dbReference type="RuleBase" id="RU000304"/>
    </source>
</evidence>
<evidence type="ECO:0000256" key="2">
    <source>
        <dbReference type="ARBA" id="ARBA00022741"/>
    </source>
</evidence>
<evidence type="ECO:0000313" key="8">
    <source>
        <dbReference type="Proteomes" id="UP000799118"/>
    </source>
</evidence>
<dbReference type="PANTHER" id="PTHR11909">
    <property type="entry name" value="CASEIN KINASE-RELATED"/>
    <property type="match status" value="1"/>
</dbReference>
<feature type="binding site" evidence="4">
    <location>
        <position position="34"/>
    </location>
    <ligand>
        <name>ATP</name>
        <dbReference type="ChEBI" id="CHEBI:30616"/>
    </ligand>
</feature>
<feature type="domain" description="Protein kinase" evidence="6">
    <location>
        <begin position="1"/>
        <end position="285"/>
    </location>
</feature>
<keyword evidence="2 4" id="KW-0547">Nucleotide-binding</keyword>
<keyword evidence="8" id="KW-1185">Reference proteome</keyword>
<dbReference type="Gene3D" id="1.10.510.10">
    <property type="entry name" value="Transferase(Phosphotransferase) domain 1"/>
    <property type="match status" value="1"/>
</dbReference>
<dbReference type="GO" id="GO:0004674">
    <property type="term" value="F:protein serine/threonine kinase activity"/>
    <property type="evidence" value="ECO:0007669"/>
    <property type="project" value="UniProtKB-KW"/>
</dbReference>
<dbReference type="InterPro" id="IPR008271">
    <property type="entry name" value="Ser/Thr_kinase_AS"/>
</dbReference>
<dbReference type="PROSITE" id="PS00108">
    <property type="entry name" value="PROTEIN_KINASE_ST"/>
    <property type="match status" value="1"/>
</dbReference>
<dbReference type="AlphaFoldDB" id="A0A6A4HK70"/>
<sequence>AQLGYGGYGQVFKATEISNTNIVIALKKSRTPRKIKRTVLQHESRVLQLLQGHVAIPAVYAYGHLDHFEYMAIELLGPSLKDKLNLLDGAGLKVKTVIRIVDQALSALEHVHSKGIVHCDIKPHNFLCALDDDSIIKLVDFGLSKPLLHGPPNQYNPSQERRHITGSVYWASLNSHKGLDLAPRDDLESLAYVVLHLLRGTLPWKPRPRGESQLRSQEIVRIMKSTYTSECLAEGFPHEFGELLTHGRSLEFTQFTNYAKLRREFAELDAKEKSGSSATLEGPFWAACARTPISAISAAALEVDIDLPPEDVKVQFHVNDQGENSYIGWDVDQWDNRQQERDKNLTLTEEQAEELDGCLVSIEEVTD</sequence>
<accession>A0A6A4HK70</accession>
<dbReference type="EC" id="2.7.11.1" evidence="1"/>
<evidence type="ECO:0000313" key="7">
    <source>
        <dbReference type="EMBL" id="KAE9397848.1"/>
    </source>
</evidence>